<proteinExistence type="predicted"/>
<evidence type="ECO:0000313" key="2">
    <source>
        <dbReference type="EMBL" id="PPS14588.1"/>
    </source>
</evidence>
<dbReference type="Proteomes" id="UP000239757">
    <property type="component" value="Unassembled WGS sequence"/>
</dbReference>
<protein>
    <submittedName>
        <fullName evidence="2">Uncharacterized protein</fullName>
    </submittedName>
</protein>
<accession>A0A2P5YG80</accession>
<feature type="compositionally biased region" description="Polar residues" evidence="1">
    <location>
        <begin position="1"/>
        <end position="22"/>
    </location>
</feature>
<dbReference type="OrthoDB" id="10320169at2759"/>
<sequence>MKRLPTKSTNNHHQFEKTSSFSPHLHPRWHLNDYHALANLAASGVPKMNRFSSVKKPTSVPNLHGPPIPPTATSTYLSASSTQTLGSSTLLPSFASVCAIGFPW</sequence>
<feature type="region of interest" description="Disordered" evidence="1">
    <location>
        <begin position="1"/>
        <end position="26"/>
    </location>
</feature>
<evidence type="ECO:0000313" key="3">
    <source>
        <dbReference type="Proteomes" id="UP000239757"/>
    </source>
</evidence>
<evidence type="ECO:0000256" key="1">
    <source>
        <dbReference type="SAM" id="MobiDB-lite"/>
    </source>
</evidence>
<dbReference type="AlphaFoldDB" id="A0A2P5YG80"/>
<gene>
    <name evidence="2" type="ORF">GOBAR_AA05967</name>
</gene>
<organism evidence="2 3">
    <name type="scientific">Gossypium barbadense</name>
    <name type="common">Sea Island cotton</name>
    <name type="synonym">Hibiscus barbadensis</name>
    <dbReference type="NCBI Taxonomy" id="3634"/>
    <lineage>
        <taxon>Eukaryota</taxon>
        <taxon>Viridiplantae</taxon>
        <taxon>Streptophyta</taxon>
        <taxon>Embryophyta</taxon>
        <taxon>Tracheophyta</taxon>
        <taxon>Spermatophyta</taxon>
        <taxon>Magnoliopsida</taxon>
        <taxon>eudicotyledons</taxon>
        <taxon>Gunneridae</taxon>
        <taxon>Pentapetalae</taxon>
        <taxon>rosids</taxon>
        <taxon>malvids</taxon>
        <taxon>Malvales</taxon>
        <taxon>Malvaceae</taxon>
        <taxon>Malvoideae</taxon>
        <taxon>Gossypium</taxon>
    </lineage>
</organism>
<name>A0A2P5YG80_GOSBA</name>
<reference evidence="2 3" key="1">
    <citation type="submission" date="2015-01" db="EMBL/GenBank/DDBJ databases">
        <title>Genome of allotetraploid Gossypium barbadense reveals genomic plasticity and fiber elongation in cotton evolution.</title>
        <authorList>
            <person name="Chen X."/>
            <person name="Liu X."/>
            <person name="Zhao B."/>
            <person name="Zheng H."/>
            <person name="Hu Y."/>
            <person name="Lu G."/>
            <person name="Yang C."/>
            <person name="Chen J."/>
            <person name="Shan C."/>
            <person name="Zhang L."/>
            <person name="Zhou Y."/>
            <person name="Wang L."/>
            <person name="Guo W."/>
            <person name="Bai Y."/>
            <person name="Ruan J."/>
            <person name="Shangguan X."/>
            <person name="Mao Y."/>
            <person name="Jiang J."/>
            <person name="Zhu Y."/>
            <person name="Lei J."/>
            <person name="Kang H."/>
            <person name="Chen S."/>
            <person name="He X."/>
            <person name="Wang R."/>
            <person name="Wang Y."/>
            <person name="Chen J."/>
            <person name="Wang L."/>
            <person name="Yu S."/>
            <person name="Wang B."/>
            <person name="Wei J."/>
            <person name="Song S."/>
            <person name="Lu X."/>
            <person name="Gao Z."/>
            <person name="Gu W."/>
            <person name="Deng X."/>
            <person name="Ma D."/>
            <person name="Wang S."/>
            <person name="Liang W."/>
            <person name="Fang L."/>
            <person name="Cai C."/>
            <person name="Zhu X."/>
            <person name="Zhou B."/>
            <person name="Zhang Y."/>
            <person name="Chen Z."/>
            <person name="Xu S."/>
            <person name="Zhu R."/>
            <person name="Wang S."/>
            <person name="Zhang T."/>
            <person name="Zhao G."/>
        </authorList>
    </citation>
    <scope>NUCLEOTIDE SEQUENCE [LARGE SCALE GENOMIC DNA]</scope>
    <source>
        <strain evidence="3">cv. Xinhai21</strain>
        <tissue evidence="2">Leaf</tissue>
    </source>
</reference>
<dbReference type="EMBL" id="KZ663239">
    <property type="protein sequence ID" value="PPS14588.1"/>
    <property type="molecule type" value="Genomic_DNA"/>
</dbReference>